<proteinExistence type="predicted"/>
<comment type="caution">
    <text evidence="1">The sequence shown here is derived from an EMBL/GenBank/DDBJ whole genome shotgun (WGS) entry which is preliminary data.</text>
</comment>
<keyword evidence="2" id="KW-1185">Reference proteome</keyword>
<organism evidence="1 2">
    <name type="scientific">Sphingobacterium haloxyli</name>
    <dbReference type="NCBI Taxonomy" id="2100533"/>
    <lineage>
        <taxon>Bacteria</taxon>
        <taxon>Pseudomonadati</taxon>
        <taxon>Bacteroidota</taxon>
        <taxon>Sphingobacteriia</taxon>
        <taxon>Sphingobacteriales</taxon>
        <taxon>Sphingobacteriaceae</taxon>
        <taxon>Sphingobacterium</taxon>
    </lineage>
</organism>
<name>A0A2S9J0H0_9SPHI</name>
<evidence type="ECO:0000313" key="1">
    <source>
        <dbReference type="EMBL" id="PRD46272.1"/>
    </source>
</evidence>
<reference evidence="1 2" key="1">
    <citation type="submission" date="2018-02" db="EMBL/GenBank/DDBJ databases">
        <title>The draft genome of Sphingobacterium sp. 5JN-11.</title>
        <authorList>
            <person name="Liu L."/>
            <person name="Li L."/>
            <person name="Liang L."/>
            <person name="Zhang X."/>
            <person name="Wang T."/>
        </authorList>
    </citation>
    <scope>NUCLEOTIDE SEQUENCE [LARGE SCALE GENOMIC DNA]</scope>
    <source>
        <strain evidence="1 2">5JN-11</strain>
    </source>
</reference>
<protein>
    <submittedName>
        <fullName evidence="1">Uncharacterized protein</fullName>
    </submittedName>
</protein>
<dbReference type="EMBL" id="PVBQ01000015">
    <property type="protein sequence ID" value="PRD46272.1"/>
    <property type="molecule type" value="Genomic_DNA"/>
</dbReference>
<gene>
    <name evidence="1" type="ORF">C5745_15915</name>
</gene>
<accession>A0A2S9J0H0</accession>
<dbReference type="Proteomes" id="UP000239711">
    <property type="component" value="Unassembled WGS sequence"/>
</dbReference>
<dbReference type="AlphaFoldDB" id="A0A2S9J0H0"/>
<evidence type="ECO:0000313" key="2">
    <source>
        <dbReference type="Proteomes" id="UP000239711"/>
    </source>
</evidence>
<sequence>MYKSDSTFFDTQIKKDISSSEWKKAMDIFKSFGEKQVIGKITNVYKPHNLCMLCQIMFYQNEKPISFVCLGEREGLISIDQNIYKIDKEDIGALKNLLKVECNFNDPTRLDGAYYSIGEVNVVDNN</sequence>